<feature type="transmembrane region" description="Helical" evidence="1">
    <location>
        <begin position="20"/>
        <end position="39"/>
    </location>
</feature>
<evidence type="ECO:0000256" key="1">
    <source>
        <dbReference type="SAM" id="Phobius"/>
    </source>
</evidence>
<gene>
    <name evidence="2" type="ORF">ACFQV2_07230</name>
</gene>
<keyword evidence="1" id="KW-0472">Membrane</keyword>
<organism evidence="2 3">
    <name type="scientific">Actinokineospora soli</name>
    <dbReference type="NCBI Taxonomy" id="1048753"/>
    <lineage>
        <taxon>Bacteria</taxon>
        <taxon>Bacillati</taxon>
        <taxon>Actinomycetota</taxon>
        <taxon>Actinomycetes</taxon>
        <taxon>Pseudonocardiales</taxon>
        <taxon>Pseudonocardiaceae</taxon>
        <taxon>Actinokineospora</taxon>
    </lineage>
</organism>
<keyword evidence="1" id="KW-1133">Transmembrane helix</keyword>
<keyword evidence="3" id="KW-1185">Reference proteome</keyword>
<name>A0ABW2TI84_9PSEU</name>
<evidence type="ECO:0000313" key="3">
    <source>
        <dbReference type="Proteomes" id="UP001596512"/>
    </source>
</evidence>
<protein>
    <submittedName>
        <fullName evidence="2">Uncharacterized protein</fullName>
    </submittedName>
</protein>
<proteinExistence type="predicted"/>
<accession>A0ABW2TI84</accession>
<dbReference type="EMBL" id="JBHTEY010000004">
    <property type="protein sequence ID" value="MFC7613430.1"/>
    <property type="molecule type" value="Genomic_DNA"/>
</dbReference>
<reference evidence="3" key="1">
    <citation type="journal article" date="2019" name="Int. J. Syst. Evol. Microbiol.">
        <title>The Global Catalogue of Microorganisms (GCM) 10K type strain sequencing project: providing services to taxonomists for standard genome sequencing and annotation.</title>
        <authorList>
            <consortium name="The Broad Institute Genomics Platform"/>
            <consortium name="The Broad Institute Genome Sequencing Center for Infectious Disease"/>
            <person name="Wu L."/>
            <person name="Ma J."/>
        </authorList>
    </citation>
    <scope>NUCLEOTIDE SEQUENCE [LARGE SCALE GENOMIC DNA]</scope>
    <source>
        <strain evidence="3">JCM 17695</strain>
    </source>
</reference>
<evidence type="ECO:0000313" key="2">
    <source>
        <dbReference type="EMBL" id="MFC7613430.1"/>
    </source>
</evidence>
<sequence>MPLDLPPHLISDFHGAPPAGSVLVAGLLLAVAVAVPWAASRAGRCRRRRLG</sequence>
<comment type="caution">
    <text evidence="2">The sequence shown here is derived from an EMBL/GenBank/DDBJ whole genome shotgun (WGS) entry which is preliminary data.</text>
</comment>
<dbReference type="Proteomes" id="UP001596512">
    <property type="component" value="Unassembled WGS sequence"/>
</dbReference>
<keyword evidence="1" id="KW-0812">Transmembrane</keyword>